<protein>
    <submittedName>
        <fullName evidence="1">Uncharacterized protein</fullName>
    </submittedName>
</protein>
<reference evidence="1 2" key="1">
    <citation type="submission" date="2024-10" db="EMBL/GenBank/DDBJ databases">
        <title>Novel secondary metabolite-producing bacteria for plant disease control.</title>
        <authorList>
            <person name="Chevrette M."/>
        </authorList>
    </citation>
    <scope>NUCLEOTIDE SEQUENCE [LARGE SCALE GENOMIC DNA]</scope>
    <source>
        <strain evidence="1 2">J30 TE3557</strain>
    </source>
</reference>
<comment type="caution">
    <text evidence="1">The sequence shown here is derived from an EMBL/GenBank/DDBJ whole genome shotgun (WGS) entry which is preliminary data.</text>
</comment>
<proteinExistence type="predicted"/>
<name>A0ABW8NBB5_9MICC</name>
<gene>
    <name evidence="1" type="ORF">ABIA52_003738</name>
</gene>
<dbReference type="Proteomes" id="UP001620520">
    <property type="component" value="Unassembled WGS sequence"/>
</dbReference>
<dbReference type="EMBL" id="JBIYEW010000003">
    <property type="protein sequence ID" value="MFK4640849.1"/>
    <property type="molecule type" value="Genomic_DNA"/>
</dbReference>
<sequence length="46" mass="4702">MTLKAFLASSGSPAITLELRQLGMTGATPRMAGGAIISLAIREARA</sequence>
<keyword evidence="2" id="KW-1185">Reference proteome</keyword>
<evidence type="ECO:0000313" key="2">
    <source>
        <dbReference type="Proteomes" id="UP001620520"/>
    </source>
</evidence>
<organism evidence="1 2">
    <name type="scientific">Paenarthrobacter histidinolovorans</name>
    <dbReference type="NCBI Taxonomy" id="43664"/>
    <lineage>
        <taxon>Bacteria</taxon>
        <taxon>Bacillati</taxon>
        <taxon>Actinomycetota</taxon>
        <taxon>Actinomycetes</taxon>
        <taxon>Micrococcales</taxon>
        <taxon>Micrococcaceae</taxon>
        <taxon>Paenarthrobacter</taxon>
    </lineage>
</organism>
<accession>A0ABW8NBB5</accession>
<dbReference type="RefSeq" id="WP_189019680.1">
    <property type="nucleotide sequence ID" value="NZ_BMPM01000007.1"/>
</dbReference>
<evidence type="ECO:0000313" key="1">
    <source>
        <dbReference type="EMBL" id="MFK4640849.1"/>
    </source>
</evidence>